<proteinExistence type="predicted"/>
<dbReference type="AlphaFoldDB" id="A0A7R9NWX3"/>
<organism evidence="2">
    <name type="scientific">Timema tahoe</name>
    <dbReference type="NCBI Taxonomy" id="61484"/>
    <lineage>
        <taxon>Eukaryota</taxon>
        <taxon>Metazoa</taxon>
        <taxon>Ecdysozoa</taxon>
        <taxon>Arthropoda</taxon>
        <taxon>Hexapoda</taxon>
        <taxon>Insecta</taxon>
        <taxon>Pterygota</taxon>
        <taxon>Neoptera</taxon>
        <taxon>Polyneoptera</taxon>
        <taxon>Phasmatodea</taxon>
        <taxon>Timematodea</taxon>
        <taxon>Timematoidea</taxon>
        <taxon>Timematidae</taxon>
        <taxon>Timema</taxon>
    </lineage>
</organism>
<accession>A0A7R9NWX3</accession>
<name>A0A7R9NWX3_9NEOP</name>
<gene>
    <name evidence="2" type="ORF">TTEB3V08_LOCUS7211</name>
</gene>
<feature type="region of interest" description="Disordered" evidence="1">
    <location>
        <begin position="15"/>
        <end position="45"/>
    </location>
</feature>
<evidence type="ECO:0000313" key="2">
    <source>
        <dbReference type="EMBL" id="CAD7459247.1"/>
    </source>
</evidence>
<reference evidence="2" key="1">
    <citation type="submission" date="2020-11" db="EMBL/GenBank/DDBJ databases">
        <authorList>
            <person name="Tran Van P."/>
        </authorList>
    </citation>
    <scope>NUCLEOTIDE SEQUENCE</scope>
</reference>
<sequence length="207" mass="23018">MDSCFPPFAALSLRDNSNRKSGAGRNGSRPISAQVPPGGAEVPPEKTGKIEILQDLDLYYIRQIAHNLKGSTIWSTAAAMFRQSSSCLAALWHIVAEKLVSRDNRRNDFRWERINRSRTSSADYDALYGGLCFPFSLRSVGGCCKGVRTPLQPEVVVLPRYLTSWMPVAIFCATEITRELLTAWGYILLVTHSFKEQAAGLASYERT</sequence>
<dbReference type="EMBL" id="OE002749">
    <property type="protein sequence ID" value="CAD7459247.1"/>
    <property type="molecule type" value="Genomic_DNA"/>
</dbReference>
<evidence type="ECO:0000256" key="1">
    <source>
        <dbReference type="SAM" id="MobiDB-lite"/>
    </source>
</evidence>
<protein>
    <submittedName>
        <fullName evidence="2">Uncharacterized protein</fullName>
    </submittedName>
</protein>